<sequence>MLGEMWSNIAPALGLPATLPASFTYLGNKLEYQSSLSYNAHNFADKKIVYNYWFNGSYLKYNTIYFHSN</sequence>
<accession>A0A7X2N026</accession>
<reference evidence="1 2" key="1">
    <citation type="submission" date="2019-08" db="EMBL/GenBank/DDBJ databases">
        <title>In-depth cultivation of the pig gut microbiome towards novel bacterial diversity and tailored functional studies.</title>
        <authorList>
            <person name="Wylensek D."/>
            <person name="Hitch T.C.A."/>
            <person name="Clavel T."/>
        </authorList>
    </citation>
    <scope>NUCLEOTIDE SEQUENCE [LARGE SCALE GENOMIC DNA]</scope>
    <source>
        <strain evidence="1 2">WCA-383-APC-5B</strain>
    </source>
</reference>
<dbReference type="RefSeq" id="WP_154532153.1">
    <property type="nucleotide sequence ID" value="NZ_VULX01000026.1"/>
</dbReference>
<comment type="caution">
    <text evidence="1">The sequence shown here is derived from an EMBL/GenBank/DDBJ whole genome shotgun (WGS) entry which is preliminary data.</text>
</comment>
<evidence type="ECO:0000313" key="1">
    <source>
        <dbReference type="EMBL" id="MSR92259.1"/>
    </source>
</evidence>
<name>A0A7X2N026_9CLOT</name>
<organism evidence="1 2">
    <name type="scientific">Inconstantimicrobium porci</name>
    <dbReference type="NCBI Taxonomy" id="2652291"/>
    <lineage>
        <taxon>Bacteria</taxon>
        <taxon>Bacillati</taxon>
        <taxon>Bacillota</taxon>
        <taxon>Clostridia</taxon>
        <taxon>Eubacteriales</taxon>
        <taxon>Clostridiaceae</taxon>
        <taxon>Inconstantimicrobium</taxon>
    </lineage>
</organism>
<evidence type="ECO:0000313" key="2">
    <source>
        <dbReference type="Proteomes" id="UP000460287"/>
    </source>
</evidence>
<dbReference type="Proteomes" id="UP000460287">
    <property type="component" value="Unassembled WGS sequence"/>
</dbReference>
<keyword evidence="2" id="KW-1185">Reference proteome</keyword>
<dbReference type="AlphaFoldDB" id="A0A7X2N026"/>
<dbReference type="EMBL" id="VULX01000026">
    <property type="protein sequence ID" value="MSR92259.1"/>
    <property type="molecule type" value="Genomic_DNA"/>
</dbReference>
<protein>
    <submittedName>
        <fullName evidence="1">Uncharacterized protein</fullName>
    </submittedName>
</protein>
<proteinExistence type="predicted"/>
<gene>
    <name evidence="1" type="ORF">FYJ33_12870</name>
</gene>